<dbReference type="PANTHER" id="PTHR45458">
    <property type="entry name" value="SHORT-CHAIN DEHYDROGENASE/REDUCTASE SDR"/>
    <property type="match status" value="1"/>
</dbReference>
<dbReference type="GO" id="GO:0016616">
    <property type="term" value="F:oxidoreductase activity, acting on the CH-OH group of donors, NAD or NADP as acceptor"/>
    <property type="evidence" value="ECO:0007669"/>
    <property type="project" value="TreeGrafter"/>
</dbReference>
<name>A0A0F9XDA7_TRIHA</name>
<dbReference type="AlphaFoldDB" id="A0A0F9XDA7"/>
<dbReference type="Proteomes" id="UP000034112">
    <property type="component" value="Unassembled WGS sequence"/>
</dbReference>
<dbReference type="PANTHER" id="PTHR45458:SF3">
    <property type="entry name" value="CHAIN DEHYDROGENASE (ATSC), PUTATIVE-RELATED"/>
    <property type="match status" value="1"/>
</dbReference>
<dbReference type="Gene3D" id="3.40.50.720">
    <property type="entry name" value="NAD(P)-binding Rossmann-like Domain"/>
    <property type="match status" value="1"/>
</dbReference>
<proteinExistence type="predicted"/>
<dbReference type="OrthoDB" id="7289984at2759"/>
<sequence>MPSYIIIGASRGLGYEWLRHLSRDSENTIVGLVRNPDAVEAKLASDSILNVNIIKADLTDHKSLSAAVAKTADLTGGSVDYLIINGVHQDPVGDFLSPTEFIGREELLHDYMVKAIETNVVGVMYGINAYLPLVRKSSVKKITVISTGLADLELALQGNMSFFVTYSAVKAALNMVVAKYSIDLRADGVTIIALSPGLVNTQEAPPPAEIMPRIQIMMQDCLAVNPEFKGPIEPAESVKMQSKVIEATTIKQSGEFLSHFGNKQWI</sequence>
<dbReference type="InterPro" id="IPR036291">
    <property type="entry name" value="NAD(P)-bd_dom_sf"/>
</dbReference>
<reference evidence="2" key="1">
    <citation type="journal article" date="2015" name="Genome Announc.">
        <title>Draft whole-genome sequence of the biocontrol agent Trichoderma harzianum T6776.</title>
        <authorList>
            <person name="Baroncelli R."/>
            <person name="Piaggeschi G."/>
            <person name="Fiorini L."/>
            <person name="Bertolini E."/>
            <person name="Zapparata A."/>
            <person name="Pe M.E."/>
            <person name="Sarrocco S."/>
            <person name="Vannacci G."/>
        </authorList>
    </citation>
    <scope>NUCLEOTIDE SEQUENCE [LARGE SCALE GENOMIC DNA]</scope>
    <source>
        <strain evidence="2">T6776</strain>
    </source>
</reference>
<dbReference type="InterPro" id="IPR052184">
    <property type="entry name" value="SDR_enzymes"/>
</dbReference>
<evidence type="ECO:0000313" key="1">
    <source>
        <dbReference type="EMBL" id="KKP02570.1"/>
    </source>
</evidence>
<dbReference type="Pfam" id="PF00106">
    <property type="entry name" value="adh_short"/>
    <property type="match status" value="1"/>
</dbReference>
<dbReference type="PRINTS" id="PR00081">
    <property type="entry name" value="GDHRDH"/>
</dbReference>
<gene>
    <name evidence="1" type="ORF">THAR02_05341</name>
</gene>
<evidence type="ECO:0008006" key="3">
    <source>
        <dbReference type="Google" id="ProtNLM"/>
    </source>
</evidence>
<dbReference type="OMA" id="ERISWMM"/>
<dbReference type="InterPro" id="IPR002347">
    <property type="entry name" value="SDR_fam"/>
</dbReference>
<protein>
    <recommendedName>
        <fullName evidence="3">NAD(P)-binding protein</fullName>
    </recommendedName>
</protein>
<accession>A0A0F9XDA7</accession>
<evidence type="ECO:0000313" key="2">
    <source>
        <dbReference type="Proteomes" id="UP000034112"/>
    </source>
</evidence>
<comment type="caution">
    <text evidence="1">The sequence shown here is derived from an EMBL/GenBank/DDBJ whole genome shotgun (WGS) entry which is preliminary data.</text>
</comment>
<dbReference type="EMBL" id="JOKZ01000145">
    <property type="protein sequence ID" value="KKP02570.1"/>
    <property type="molecule type" value="Genomic_DNA"/>
</dbReference>
<dbReference type="SUPFAM" id="SSF51735">
    <property type="entry name" value="NAD(P)-binding Rossmann-fold domains"/>
    <property type="match status" value="1"/>
</dbReference>
<organism evidence="1 2">
    <name type="scientific">Trichoderma harzianum</name>
    <name type="common">Hypocrea lixii</name>
    <dbReference type="NCBI Taxonomy" id="5544"/>
    <lineage>
        <taxon>Eukaryota</taxon>
        <taxon>Fungi</taxon>
        <taxon>Dikarya</taxon>
        <taxon>Ascomycota</taxon>
        <taxon>Pezizomycotina</taxon>
        <taxon>Sordariomycetes</taxon>
        <taxon>Hypocreomycetidae</taxon>
        <taxon>Hypocreales</taxon>
        <taxon>Hypocreaceae</taxon>
        <taxon>Trichoderma</taxon>
    </lineage>
</organism>